<gene>
    <name evidence="2" type="primary">LOC113725700</name>
</gene>
<dbReference type="AlphaFoldDB" id="A0A6P6VP86"/>
<keyword evidence="1" id="KW-1185">Reference proteome</keyword>
<dbReference type="GeneID" id="113725700"/>
<organism evidence="1 2">
    <name type="scientific">Coffea arabica</name>
    <name type="common">Arabian coffee</name>
    <dbReference type="NCBI Taxonomy" id="13443"/>
    <lineage>
        <taxon>Eukaryota</taxon>
        <taxon>Viridiplantae</taxon>
        <taxon>Streptophyta</taxon>
        <taxon>Embryophyta</taxon>
        <taxon>Tracheophyta</taxon>
        <taxon>Spermatophyta</taxon>
        <taxon>Magnoliopsida</taxon>
        <taxon>eudicotyledons</taxon>
        <taxon>Gunneridae</taxon>
        <taxon>Pentapetalae</taxon>
        <taxon>asterids</taxon>
        <taxon>lamiids</taxon>
        <taxon>Gentianales</taxon>
        <taxon>Rubiaceae</taxon>
        <taxon>Ixoroideae</taxon>
        <taxon>Gardenieae complex</taxon>
        <taxon>Bertiereae - Coffeeae clade</taxon>
        <taxon>Coffeeae</taxon>
        <taxon>Coffea</taxon>
    </lineage>
</organism>
<accession>A0A6P6VP86</accession>
<name>A0A6P6VP86_COFAR</name>
<dbReference type="RefSeq" id="XP_071930212.1">
    <property type="nucleotide sequence ID" value="XM_072074111.1"/>
</dbReference>
<reference evidence="2" key="1">
    <citation type="submission" date="2025-08" db="UniProtKB">
        <authorList>
            <consortium name="RefSeq"/>
        </authorList>
    </citation>
    <scope>IDENTIFICATION</scope>
    <source>
        <tissue evidence="2">Leaves</tissue>
    </source>
</reference>
<evidence type="ECO:0000313" key="1">
    <source>
        <dbReference type="Proteomes" id="UP001652660"/>
    </source>
</evidence>
<proteinExistence type="predicted"/>
<protein>
    <submittedName>
        <fullName evidence="2">Uncharacterized protein</fullName>
    </submittedName>
</protein>
<dbReference type="Proteomes" id="UP001652660">
    <property type="component" value="Chromosome 2c"/>
</dbReference>
<evidence type="ECO:0000313" key="2">
    <source>
        <dbReference type="RefSeq" id="XP_071930212.1"/>
    </source>
</evidence>
<sequence length="259" mass="29904">MQNSMMSILMLPEIFLRTGHRIAWEASEAIYFYAATTNAVANLLASSGFELTGEDASYLQRRLRLFDELRSRVKNCFPDGMPLLDSCERVADFGWCETDSEYDELLPLHKAVDRLRSDIITSHWKQNESIFKLIIVLCLPEMKERLEAVDLFAQKVDKINQLACFHAKEGKLIELAIVFIISREKAMDPIKLQINGDSSERSMTFRQFINSEMAQAIDLGYRLIGRITKEEEELSAKGKSYQRGLRAAIRSWFQLKRRH</sequence>